<evidence type="ECO:0000256" key="1">
    <source>
        <dbReference type="ARBA" id="ARBA00009375"/>
    </source>
</evidence>
<keyword evidence="2 4" id="KW-0819">tRNA processing</keyword>
<name>K0TH32_THAOC</name>
<comment type="similarity">
    <text evidence="1 4">Belongs to the tRNA pseudouridine synthase TruA family.</text>
</comment>
<dbReference type="InterPro" id="IPR020103">
    <property type="entry name" value="PsdUridine_synth_cat_dom_sf"/>
</dbReference>
<dbReference type="Proteomes" id="UP000266841">
    <property type="component" value="Unassembled WGS sequence"/>
</dbReference>
<dbReference type="eggNOG" id="KOG2553">
    <property type="taxonomic scope" value="Eukaryota"/>
</dbReference>
<dbReference type="EC" id="5.4.99.12" evidence="4"/>
<dbReference type="SUPFAM" id="SSF55120">
    <property type="entry name" value="Pseudouridine synthase"/>
    <property type="match status" value="1"/>
</dbReference>
<dbReference type="Gene3D" id="3.30.70.580">
    <property type="entry name" value="Pseudouridine synthase I, catalytic domain, N-terminal subdomain"/>
    <property type="match status" value="1"/>
</dbReference>
<accession>K0TH32</accession>
<evidence type="ECO:0000256" key="4">
    <source>
        <dbReference type="RuleBase" id="RU003792"/>
    </source>
</evidence>
<dbReference type="EMBL" id="AGNL01004997">
    <property type="protein sequence ID" value="EJK72986.1"/>
    <property type="molecule type" value="Genomic_DNA"/>
</dbReference>
<dbReference type="InterPro" id="IPR020095">
    <property type="entry name" value="PsdUridine_synth_TruA_C"/>
</dbReference>
<proteinExistence type="inferred from homology"/>
<dbReference type="PANTHER" id="PTHR11142">
    <property type="entry name" value="PSEUDOURIDYLATE SYNTHASE"/>
    <property type="match status" value="1"/>
</dbReference>
<keyword evidence="3 4" id="KW-0413">Isomerase</keyword>
<comment type="catalytic activity">
    <reaction evidence="4">
        <text>uridine(38/39/40) in tRNA = pseudouridine(38/39/40) in tRNA</text>
        <dbReference type="Rhea" id="RHEA:22376"/>
        <dbReference type="Rhea" id="RHEA-COMP:10085"/>
        <dbReference type="Rhea" id="RHEA-COMP:10087"/>
        <dbReference type="ChEBI" id="CHEBI:65314"/>
        <dbReference type="ChEBI" id="CHEBI:65315"/>
        <dbReference type="EC" id="5.4.99.12"/>
    </reaction>
</comment>
<gene>
    <name evidence="6" type="ORF">THAOC_05423</name>
</gene>
<dbReference type="InterPro" id="IPR020097">
    <property type="entry name" value="PsdUridine_synth_TruA_a/b_dom"/>
</dbReference>
<dbReference type="OMA" id="WEDQRHE"/>
<reference evidence="6 7" key="1">
    <citation type="journal article" date="2012" name="Genome Biol.">
        <title>Genome and low-iron response of an oceanic diatom adapted to chronic iron limitation.</title>
        <authorList>
            <person name="Lommer M."/>
            <person name="Specht M."/>
            <person name="Roy A.S."/>
            <person name="Kraemer L."/>
            <person name="Andreson R."/>
            <person name="Gutowska M.A."/>
            <person name="Wolf J."/>
            <person name="Bergner S.V."/>
            <person name="Schilhabel M.B."/>
            <person name="Klostermeier U.C."/>
            <person name="Beiko R.G."/>
            <person name="Rosenstiel P."/>
            <person name="Hippler M."/>
            <person name="Laroche J."/>
        </authorList>
    </citation>
    <scope>NUCLEOTIDE SEQUENCE [LARGE SCALE GENOMIC DNA]</scope>
    <source>
        <strain evidence="6 7">CCMP1005</strain>
    </source>
</reference>
<dbReference type="AlphaFoldDB" id="K0TH32"/>
<evidence type="ECO:0000256" key="3">
    <source>
        <dbReference type="ARBA" id="ARBA00023235"/>
    </source>
</evidence>
<evidence type="ECO:0000313" key="6">
    <source>
        <dbReference type="EMBL" id="EJK72986.1"/>
    </source>
</evidence>
<comment type="caution">
    <text evidence="6">The sequence shown here is derived from an EMBL/GenBank/DDBJ whole genome shotgun (WGS) entry which is preliminary data.</text>
</comment>
<dbReference type="GO" id="GO:0160147">
    <property type="term" value="F:tRNA pseudouridine(38-40) synthase activity"/>
    <property type="evidence" value="ECO:0007669"/>
    <property type="project" value="UniProtKB-EC"/>
</dbReference>
<dbReference type="GO" id="GO:0003723">
    <property type="term" value="F:RNA binding"/>
    <property type="evidence" value="ECO:0007669"/>
    <property type="project" value="InterPro"/>
</dbReference>
<dbReference type="InterPro" id="IPR020094">
    <property type="entry name" value="TruA/RsuA/RluB/E/F_N"/>
</dbReference>
<dbReference type="OrthoDB" id="271910at2759"/>
<feature type="domain" description="Pseudouridine synthase I TruA alpha/beta" evidence="5">
    <location>
        <begin position="317"/>
        <end position="410"/>
    </location>
</feature>
<sequence length="417" mass="47426">MRILRASFASTIYRQPRPCLDTARLSSPHSDGWQMIRDANDEWLDTVLIEREPQKVFACARHVVETFLVNESSDDRPPLAKDENTARHWTDILFEPLYCTSSGRASENSSLPPEYEMDPPIKRVKTSKKNRRRVNLKIVVSYRGGDYCGWEDQRHELYQKDPTDASMPIHRKVDDRPPSVQGTLADILGPILEPDARHETRPIRLCVAGRTDLGVSAIRQVCRARTWRNLDDIETYVRDRVNKEAQERGLGLRIQDVESVDHSFHPTFDAQSRAYAYLIDTCSSGITLDVVVKLNQLLEPLVGKELDYFVLSYGKVKTQTTTCTMHRARATIVEWKEGPSLERREAICIELLGDRFLRRMVRLLVGTALREAHRGDGGAQSLIDILQSNDRRRRSRAAPPGGLIFVGAMYTDGRADG</sequence>
<dbReference type="InterPro" id="IPR001406">
    <property type="entry name" value="PsdUridine_synth_TruA"/>
</dbReference>
<evidence type="ECO:0000256" key="2">
    <source>
        <dbReference type="ARBA" id="ARBA00022694"/>
    </source>
</evidence>
<dbReference type="GO" id="GO:0031119">
    <property type="term" value="P:tRNA pseudouridine synthesis"/>
    <property type="evidence" value="ECO:0007669"/>
    <property type="project" value="TreeGrafter"/>
</dbReference>
<dbReference type="Pfam" id="PF01416">
    <property type="entry name" value="PseudoU_synth_1"/>
    <property type="match status" value="1"/>
</dbReference>
<evidence type="ECO:0000259" key="5">
    <source>
        <dbReference type="Pfam" id="PF01416"/>
    </source>
</evidence>
<dbReference type="Gene3D" id="3.30.70.660">
    <property type="entry name" value="Pseudouridine synthase I, catalytic domain, C-terminal subdomain"/>
    <property type="match status" value="1"/>
</dbReference>
<dbReference type="PANTHER" id="PTHR11142:SF10">
    <property type="entry name" value="TRNA PSEUDOURIDINE SYNTHASE"/>
    <property type="match status" value="1"/>
</dbReference>
<keyword evidence="7" id="KW-1185">Reference proteome</keyword>
<protein>
    <recommendedName>
        <fullName evidence="4">tRNA pseudouridine synthase</fullName>
        <ecNumber evidence="4">5.4.99.12</ecNumber>
    </recommendedName>
</protein>
<organism evidence="6 7">
    <name type="scientific">Thalassiosira oceanica</name>
    <name type="common">Marine diatom</name>
    <dbReference type="NCBI Taxonomy" id="159749"/>
    <lineage>
        <taxon>Eukaryota</taxon>
        <taxon>Sar</taxon>
        <taxon>Stramenopiles</taxon>
        <taxon>Ochrophyta</taxon>
        <taxon>Bacillariophyta</taxon>
        <taxon>Coscinodiscophyceae</taxon>
        <taxon>Thalassiosirophycidae</taxon>
        <taxon>Thalassiosirales</taxon>
        <taxon>Thalassiosiraceae</taxon>
        <taxon>Thalassiosira</taxon>
    </lineage>
</organism>
<evidence type="ECO:0000313" key="7">
    <source>
        <dbReference type="Proteomes" id="UP000266841"/>
    </source>
</evidence>